<keyword evidence="2" id="KW-1185">Reference proteome</keyword>
<organism evidence="1 2">
    <name type="scientific">Dyella japonica</name>
    <dbReference type="NCBI Taxonomy" id="231455"/>
    <lineage>
        <taxon>Bacteria</taxon>
        <taxon>Pseudomonadati</taxon>
        <taxon>Pseudomonadota</taxon>
        <taxon>Gammaproteobacteria</taxon>
        <taxon>Lysobacterales</taxon>
        <taxon>Rhodanobacteraceae</taxon>
        <taxon>Dyella</taxon>
    </lineage>
</organism>
<reference evidence="1 2" key="1">
    <citation type="submission" date="2024-06" db="EMBL/GenBank/DDBJ databases">
        <title>Sorghum-associated microbial communities from plants grown in Nebraska, USA.</title>
        <authorList>
            <person name="Schachtman D."/>
        </authorList>
    </citation>
    <scope>NUCLEOTIDE SEQUENCE [LARGE SCALE GENOMIC DNA]</scope>
    <source>
        <strain evidence="1 2">1073</strain>
    </source>
</reference>
<sequence>MPTTLEKHVVATRLLDRAIRMYFDGEDALFTLSLAHPAHLILKDLAERKFPGQSAMRQVHDGLVAEGKTFTEDGLAVDQFKDFLNFLHKVPNAAKHADRGQETHVTYDDENALAIMNVACAHAQQLGLDTQVHFLFNAWQIAMDASVEPPDTMKIFADALFPGIQHLSHEAQLAMGRQSLADAAKSSRPE</sequence>
<comment type="caution">
    <text evidence="1">The sequence shown here is derived from an EMBL/GenBank/DDBJ whole genome shotgun (WGS) entry which is preliminary data.</text>
</comment>
<protein>
    <submittedName>
        <fullName evidence="1">Uncharacterized protein</fullName>
    </submittedName>
</protein>
<proteinExistence type="predicted"/>
<evidence type="ECO:0000313" key="2">
    <source>
        <dbReference type="Proteomes" id="UP001549184"/>
    </source>
</evidence>
<dbReference type="EMBL" id="JBEPMU010000007">
    <property type="protein sequence ID" value="MET3654565.1"/>
    <property type="molecule type" value="Genomic_DNA"/>
</dbReference>
<name>A0ABV2K1T9_9GAMM</name>
<evidence type="ECO:0000313" key="1">
    <source>
        <dbReference type="EMBL" id="MET3654565.1"/>
    </source>
</evidence>
<gene>
    <name evidence="1" type="ORF">ABIC75_004313</name>
</gene>
<accession>A0ABV2K1T9</accession>
<dbReference type="RefSeq" id="WP_354015916.1">
    <property type="nucleotide sequence ID" value="NZ_JBEPMU010000007.1"/>
</dbReference>
<dbReference type="Proteomes" id="UP001549184">
    <property type="component" value="Unassembled WGS sequence"/>
</dbReference>